<sequence length="343" mass="37756">MPQKKAERPIYLVTGAAGFVGGHLVRHLSARGEKVRALVRKPKQAAALEELAEVVIGDVTQPETLGPAFEGVTGVYHVAGLFRQEGVPDQAFWEVNVEGVRHVFEAAIAAGAERVVHCSTNGVHSHIENPPANETAAFKPGDLYQITKLEGEKVAASYFESGRIGGVVIRPTMIYGPGDDRTLKLFRMISRKRFFYVGPGTALTHWVDVRDLAEAFHLAMQRADVNAEAFLIGGARYHCLKDNVREIARQLGVPEPKLHLPVAPVMTMAFLTEKICKPIGVEPPLFRRRVSFFLKNRAYDIGKAQRILGFTPRQDFAGEVAEIIADYRSRNLLSPAGNRQEAG</sequence>
<proteinExistence type="predicted"/>
<dbReference type="Gene3D" id="3.40.50.720">
    <property type="entry name" value="NAD(P)-binding Rossmann-like Domain"/>
    <property type="match status" value="1"/>
</dbReference>
<dbReference type="InterPro" id="IPR036291">
    <property type="entry name" value="NAD(P)-bd_dom_sf"/>
</dbReference>
<dbReference type="GO" id="GO:0004029">
    <property type="term" value="F:aldehyde dehydrogenase (NAD+) activity"/>
    <property type="evidence" value="ECO:0007669"/>
    <property type="project" value="TreeGrafter"/>
</dbReference>
<gene>
    <name evidence="2" type="ORF">NHG85_12345</name>
</gene>
<dbReference type="PANTHER" id="PTHR48079:SF6">
    <property type="entry name" value="NAD(P)-BINDING DOMAIN-CONTAINING PROTEIN-RELATED"/>
    <property type="match status" value="1"/>
</dbReference>
<dbReference type="Proteomes" id="UP001139477">
    <property type="component" value="Unassembled WGS sequence"/>
</dbReference>
<protein>
    <submittedName>
        <fullName evidence="2">NAD-dependent epimerase/dehydratase family protein</fullName>
    </submittedName>
</protein>
<feature type="domain" description="NAD-dependent epimerase/dehydratase" evidence="1">
    <location>
        <begin position="12"/>
        <end position="233"/>
    </location>
</feature>
<dbReference type="EMBL" id="JAMYXC010000191">
    <property type="protein sequence ID" value="MCP1169300.1"/>
    <property type="molecule type" value="Genomic_DNA"/>
</dbReference>
<dbReference type="InterPro" id="IPR051783">
    <property type="entry name" value="NAD(P)-dependent_oxidoreduct"/>
</dbReference>
<organism evidence="2 3">
    <name type="scientific">Limimaricola litoreus</name>
    <dbReference type="NCBI Taxonomy" id="2955316"/>
    <lineage>
        <taxon>Bacteria</taxon>
        <taxon>Pseudomonadati</taxon>
        <taxon>Pseudomonadota</taxon>
        <taxon>Alphaproteobacteria</taxon>
        <taxon>Rhodobacterales</taxon>
        <taxon>Paracoccaceae</taxon>
        <taxon>Limimaricola</taxon>
    </lineage>
</organism>
<dbReference type="AlphaFoldDB" id="A0A9X2FSA0"/>
<keyword evidence="3" id="KW-1185">Reference proteome</keyword>
<evidence type="ECO:0000259" key="1">
    <source>
        <dbReference type="Pfam" id="PF01370"/>
    </source>
</evidence>
<comment type="caution">
    <text evidence="2">The sequence shown here is derived from an EMBL/GenBank/DDBJ whole genome shotgun (WGS) entry which is preliminary data.</text>
</comment>
<dbReference type="SUPFAM" id="SSF51735">
    <property type="entry name" value="NAD(P)-binding Rossmann-fold domains"/>
    <property type="match status" value="1"/>
</dbReference>
<dbReference type="RefSeq" id="WP_253332782.1">
    <property type="nucleotide sequence ID" value="NZ_JAMYXC010000191.1"/>
</dbReference>
<evidence type="ECO:0000313" key="2">
    <source>
        <dbReference type="EMBL" id="MCP1169300.1"/>
    </source>
</evidence>
<dbReference type="InterPro" id="IPR001509">
    <property type="entry name" value="Epimerase_deHydtase"/>
</dbReference>
<name>A0A9X2FSA0_9RHOB</name>
<dbReference type="GO" id="GO:0005737">
    <property type="term" value="C:cytoplasm"/>
    <property type="evidence" value="ECO:0007669"/>
    <property type="project" value="TreeGrafter"/>
</dbReference>
<accession>A0A9X2FSA0</accession>
<dbReference type="Pfam" id="PF01370">
    <property type="entry name" value="Epimerase"/>
    <property type="match status" value="1"/>
</dbReference>
<dbReference type="PANTHER" id="PTHR48079">
    <property type="entry name" value="PROTEIN YEEZ"/>
    <property type="match status" value="1"/>
</dbReference>
<evidence type="ECO:0000313" key="3">
    <source>
        <dbReference type="Proteomes" id="UP001139477"/>
    </source>
</evidence>
<reference evidence="2" key="1">
    <citation type="submission" date="2022-06" db="EMBL/GenBank/DDBJ databases">
        <title>Limimaricola sediminis sp. nov., isolated from an intertidal sediment.</title>
        <authorList>
            <person name="Shao X."/>
        </authorList>
    </citation>
    <scope>NUCLEOTIDE SEQUENCE</scope>
    <source>
        <strain evidence="2">ASW11-118</strain>
    </source>
</reference>